<feature type="region of interest" description="Disordered" evidence="1">
    <location>
        <begin position="1"/>
        <end position="84"/>
    </location>
</feature>
<reference evidence="4 5" key="1">
    <citation type="submission" date="2018-05" db="EMBL/GenBank/DDBJ databases">
        <title>Reference genomes for bee gut microbiota database.</title>
        <authorList>
            <person name="Ellegaard K.M."/>
        </authorList>
    </citation>
    <scope>NUCLEOTIDE SEQUENCE [LARGE SCALE GENOMIC DNA]</scope>
    <source>
        <strain evidence="4 5">ESL0284</strain>
    </source>
</reference>
<keyword evidence="2" id="KW-1133">Transmembrane helix</keyword>
<accession>A0A318MVN6</accession>
<dbReference type="Proteomes" id="UP000247565">
    <property type="component" value="Unassembled WGS sequence"/>
</dbReference>
<dbReference type="GO" id="GO:0042834">
    <property type="term" value="F:peptidoglycan binding"/>
    <property type="evidence" value="ECO:0007669"/>
    <property type="project" value="InterPro"/>
</dbReference>
<name>A0A318MVN6_9PROT</name>
<evidence type="ECO:0000256" key="1">
    <source>
        <dbReference type="SAM" id="MobiDB-lite"/>
    </source>
</evidence>
<evidence type="ECO:0000313" key="4">
    <source>
        <dbReference type="EMBL" id="PXY99739.1"/>
    </source>
</evidence>
<dbReference type="RefSeq" id="WP_110439359.1">
    <property type="nucleotide sequence ID" value="NZ_CP046393.1"/>
</dbReference>
<feature type="compositionally biased region" description="Acidic residues" evidence="1">
    <location>
        <begin position="73"/>
        <end position="83"/>
    </location>
</feature>
<dbReference type="OrthoDB" id="7338235at2"/>
<organism evidence="4 5">
    <name type="scientific">Commensalibacter melissae</name>
    <dbReference type="NCBI Taxonomy" id="2070537"/>
    <lineage>
        <taxon>Bacteria</taxon>
        <taxon>Pseudomonadati</taxon>
        <taxon>Pseudomonadota</taxon>
        <taxon>Alphaproteobacteria</taxon>
        <taxon>Acetobacterales</taxon>
        <taxon>Acetobacteraceae</taxon>
    </lineage>
</organism>
<dbReference type="EMBL" id="QGLT01000004">
    <property type="protein sequence ID" value="PXY99739.1"/>
    <property type="molecule type" value="Genomic_DNA"/>
</dbReference>
<keyword evidence="2" id="KW-0812">Transmembrane</keyword>
<protein>
    <recommendedName>
        <fullName evidence="3">SPOR domain-containing protein</fullName>
    </recommendedName>
</protein>
<feature type="compositionally biased region" description="Basic and acidic residues" evidence="1">
    <location>
        <begin position="43"/>
        <end position="72"/>
    </location>
</feature>
<dbReference type="Gene3D" id="3.30.70.1070">
    <property type="entry name" value="Sporulation related repeat"/>
    <property type="match status" value="1"/>
</dbReference>
<gene>
    <name evidence="4" type="ORF">DK869_07275</name>
</gene>
<evidence type="ECO:0000313" key="5">
    <source>
        <dbReference type="Proteomes" id="UP000247565"/>
    </source>
</evidence>
<dbReference type="Pfam" id="PF05036">
    <property type="entry name" value="SPOR"/>
    <property type="match status" value="1"/>
</dbReference>
<feature type="region of interest" description="Disordered" evidence="1">
    <location>
        <begin position="170"/>
        <end position="294"/>
    </location>
</feature>
<proteinExistence type="predicted"/>
<dbReference type="PROSITE" id="PS51724">
    <property type="entry name" value="SPOR"/>
    <property type="match status" value="1"/>
</dbReference>
<evidence type="ECO:0000256" key="2">
    <source>
        <dbReference type="SAM" id="Phobius"/>
    </source>
</evidence>
<comment type="caution">
    <text evidence="4">The sequence shown here is derived from an EMBL/GenBank/DDBJ whole genome shotgun (WGS) entry which is preliminary data.</text>
</comment>
<feature type="compositionally biased region" description="Basic and acidic residues" evidence="1">
    <location>
        <begin position="243"/>
        <end position="257"/>
    </location>
</feature>
<feature type="compositionally biased region" description="Polar residues" evidence="1">
    <location>
        <begin position="193"/>
        <end position="224"/>
    </location>
</feature>
<dbReference type="InterPro" id="IPR036680">
    <property type="entry name" value="SPOR-like_sf"/>
</dbReference>
<feature type="transmembrane region" description="Helical" evidence="2">
    <location>
        <begin position="108"/>
        <end position="128"/>
    </location>
</feature>
<evidence type="ECO:0000259" key="3">
    <source>
        <dbReference type="PROSITE" id="PS51724"/>
    </source>
</evidence>
<dbReference type="AlphaFoldDB" id="A0A318MVN6"/>
<dbReference type="InterPro" id="IPR007730">
    <property type="entry name" value="SPOR-like_dom"/>
</dbReference>
<keyword evidence="2" id="KW-0472">Membrane</keyword>
<keyword evidence="5" id="KW-1185">Reference proteome</keyword>
<feature type="domain" description="SPOR" evidence="3">
    <location>
        <begin position="301"/>
        <end position="385"/>
    </location>
</feature>
<sequence length="385" mass="42266">MMDQNSPEPPRKRSFFDDDSMDASRSGQGRENMIRGQDPRMNPTREDDGRLSPRQNRPDPNGRERMASRYHEEDDEEDEYDEDYDRRGQPRFAFMQNLFHGDSSTRRLAYSAAGIGGILLLFIGGWMMSHAGHQGIPVFEPPQIAAKEKPLPENNTETIGMDKAEGQMEANGKPVLAPGPEQADPSALAAQYGTGNSTASNNQTPAVTNVNGNVMDNGVSSPNNVPLVAAPSTATSSMGNDLPENKNNRQAQSKEDEGNVSDEQSDEAEKSVAPVPSKKPIRHHRQDNGKKVPSVKLEEKRVGNGHFIVQLAALGSNAAAQKQWQVMRKKAPELLGQYSPTIQKANVKGNTIYRIRIKGFTSKTQANSFCSQLKTKSLSCTLANF</sequence>
<dbReference type="SUPFAM" id="SSF110997">
    <property type="entry name" value="Sporulation related repeat"/>
    <property type="match status" value="1"/>
</dbReference>